<feature type="compositionally biased region" description="Low complexity" evidence="3">
    <location>
        <begin position="37"/>
        <end position="53"/>
    </location>
</feature>
<evidence type="ECO:0000256" key="1">
    <source>
        <dbReference type="ARBA" id="ARBA00011069"/>
    </source>
</evidence>
<name>A0AAD5YES6_9APHY</name>
<keyword evidence="2" id="KW-0175">Coiled coil</keyword>
<feature type="coiled-coil region" evidence="2">
    <location>
        <begin position="179"/>
        <end position="232"/>
    </location>
</feature>
<dbReference type="InterPro" id="IPR018609">
    <property type="entry name" value="Bud13"/>
</dbReference>
<dbReference type="GO" id="GO:0005684">
    <property type="term" value="C:U2-type spliceosomal complex"/>
    <property type="evidence" value="ECO:0007669"/>
    <property type="project" value="TreeGrafter"/>
</dbReference>
<dbReference type="EMBL" id="JANAWD010000180">
    <property type="protein sequence ID" value="KAJ3484681.1"/>
    <property type="molecule type" value="Genomic_DNA"/>
</dbReference>
<gene>
    <name evidence="4" type="ORF">NLI96_g5485</name>
</gene>
<evidence type="ECO:0000256" key="2">
    <source>
        <dbReference type="SAM" id="Coils"/>
    </source>
</evidence>
<feature type="region of interest" description="Disordered" evidence="3">
    <location>
        <begin position="18"/>
        <end position="124"/>
    </location>
</feature>
<dbReference type="PANTHER" id="PTHR31809">
    <property type="entry name" value="BUD13 HOMOLOG"/>
    <property type="match status" value="1"/>
</dbReference>
<dbReference type="GO" id="GO:0003723">
    <property type="term" value="F:RNA binding"/>
    <property type="evidence" value="ECO:0007669"/>
    <property type="project" value="TreeGrafter"/>
</dbReference>
<protein>
    <submittedName>
        <fullName evidence="4">Uncharacterized protein</fullName>
    </submittedName>
</protein>
<evidence type="ECO:0000313" key="5">
    <source>
        <dbReference type="Proteomes" id="UP001212997"/>
    </source>
</evidence>
<dbReference type="Pfam" id="PF09736">
    <property type="entry name" value="Bud13"/>
    <property type="match status" value="1"/>
</dbReference>
<dbReference type="PANTHER" id="PTHR31809:SF0">
    <property type="entry name" value="BUD13 HOMOLOG"/>
    <property type="match status" value="1"/>
</dbReference>
<evidence type="ECO:0000313" key="4">
    <source>
        <dbReference type="EMBL" id="KAJ3484681.1"/>
    </source>
</evidence>
<comment type="caution">
    <text evidence="4">The sequence shown here is derived from an EMBL/GenBank/DDBJ whole genome shotgun (WGS) entry which is preliminary data.</text>
</comment>
<proteinExistence type="inferred from homology"/>
<dbReference type="GO" id="GO:0000398">
    <property type="term" value="P:mRNA splicing, via spliceosome"/>
    <property type="evidence" value="ECO:0007669"/>
    <property type="project" value="TreeGrafter"/>
</dbReference>
<organism evidence="4 5">
    <name type="scientific">Meripilus lineatus</name>
    <dbReference type="NCBI Taxonomy" id="2056292"/>
    <lineage>
        <taxon>Eukaryota</taxon>
        <taxon>Fungi</taxon>
        <taxon>Dikarya</taxon>
        <taxon>Basidiomycota</taxon>
        <taxon>Agaricomycotina</taxon>
        <taxon>Agaricomycetes</taxon>
        <taxon>Polyporales</taxon>
        <taxon>Meripilaceae</taxon>
        <taxon>Meripilus</taxon>
    </lineage>
</organism>
<sequence length="289" mass="31754">MSASMKAYLAANYMSGPKADAILARTSGPKRKKRKTTASGTSTNAKASSSSSSMIKDDDILGWGADPKPHSDEEDTSEAVVASDRRFKKKQRAEAGGSGWATVRPGDHDNDTPPPEAEPADEQPLVIAEEDEPFKGGLMTTAQMKKTFGKSRASKDELSKEEIEAAQETIYRDASGQKIDTAVERASAARRKREKEEREAKKMEWGKGLVQREEVEKKRKEAEDLKGKAFARGVDDVDMNAAMKAEERWNDPAAAFLSVSVSSHFVVCLCCVGVRWMGYRKTVERAKET</sequence>
<dbReference type="Proteomes" id="UP001212997">
    <property type="component" value="Unassembled WGS sequence"/>
</dbReference>
<evidence type="ECO:0000256" key="3">
    <source>
        <dbReference type="SAM" id="MobiDB-lite"/>
    </source>
</evidence>
<dbReference type="GO" id="GO:0070274">
    <property type="term" value="C:RES complex"/>
    <property type="evidence" value="ECO:0007669"/>
    <property type="project" value="TreeGrafter"/>
</dbReference>
<comment type="similarity">
    <text evidence="1">Belongs to the CWC26 family.</text>
</comment>
<reference evidence="4" key="1">
    <citation type="submission" date="2022-07" db="EMBL/GenBank/DDBJ databases">
        <title>Genome Sequence of Physisporinus lineatus.</title>
        <authorList>
            <person name="Buettner E."/>
        </authorList>
    </citation>
    <scope>NUCLEOTIDE SEQUENCE</scope>
    <source>
        <strain evidence="4">VT162</strain>
    </source>
</reference>
<dbReference type="InterPro" id="IPR051112">
    <property type="entry name" value="CWC26_splicing_factor"/>
</dbReference>
<keyword evidence="5" id="KW-1185">Reference proteome</keyword>
<dbReference type="AlphaFoldDB" id="A0AAD5YES6"/>
<accession>A0AAD5YES6</accession>